<dbReference type="GeneID" id="3259329"/>
<keyword evidence="3" id="KW-0175">Coiled coil</keyword>
<accession>Q5KCF7</accession>
<feature type="region of interest" description="Disordered" evidence="4">
    <location>
        <begin position="1086"/>
        <end position="1123"/>
    </location>
</feature>
<keyword evidence="7" id="KW-1185">Reference proteome</keyword>
<feature type="compositionally biased region" description="Polar residues" evidence="4">
    <location>
        <begin position="109"/>
        <end position="121"/>
    </location>
</feature>
<evidence type="ECO:0000256" key="4">
    <source>
        <dbReference type="SAM" id="MobiDB-lite"/>
    </source>
</evidence>
<feature type="region of interest" description="Disordered" evidence="4">
    <location>
        <begin position="647"/>
        <end position="684"/>
    </location>
</feature>
<dbReference type="GO" id="GO:0035025">
    <property type="term" value="P:positive regulation of Rho protein signal transduction"/>
    <property type="evidence" value="ECO:0000318"/>
    <property type="project" value="GO_Central"/>
</dbReference>
<feature type="compositionally biased region" description="Acidic residues" evidence="4">
    <location>
        <begin position="857"/>
        <end position="870"/>
    </location>
</feature>
<comment type="subcellular location">
    <subcellularLocation>
        <location evidence="1">Cytoplasm</location>
    </subcellularLocation>
</comment>
<dbReference type="InParanoid" id="Q5KCF7"/>
<feature type="compositionally biased region" description="Low complexity" evidence="4">
    <location>
        <begin position="1229"/>
        <end position="1239"/>
    </location>
</feature>
<dbReference type="VEuPathDB" id="FungiDB:CNH00850"/>
<feature type="region of interest" description="Disordered" evidence="4">
    <location>
        <begin position="883"/>
        <end position="999"/>
    </location>
</feature>
<dbReference type="InterPro" id="IPR051480">
    <property type="entry name" value="Endocytic_GEF_Adapter"/>
</dbReference>
<dbReference type="STRING" id="214684.Q5KCF7"/>
<feature type="compositionally biased region" description="Low complexity" evidence="4">
    <location>
        <begin position="150"/>
        <end position="166"/>
    </location>
</feature>
<evidence type="ECO:0000256" key="3">
    <source>
        <dbReference type="SAM" id="Coils"/>
    </source>
</evidence>
<organism evidence="6 7">
    <name type="scientific">Cryptococcus deneoformans (strain JEC21 / ATCC MYA-565)</name>
    <name type="common">Cryptococcus neoformans var. neoformans serotype D</name>
    <dbReference type="NCBI Taxonomy" id="214684"/>
    <lineage>
        <taxon>Eukaryota</taxon>
        <taxon>Fungi</taxon>
        <taxon>Dikarya</taxon>
        <taxon>Basidiomycota</taxon>
        <taxon>Agaricomycotina</taxon>
        <taxon>Tremellomycetes</taxon>
        <taxon>Tremellales</taxon>
        <taxon>Cryptococcaceae</taxon>
        <taxon>Cryptococcus</taxon>
        <taxon>Cryptococcus neoformans species complex</taxon>
    </lineage>
</organism>
<dbReference type="InterPro" id="IPR035899">
    <property type="entry name" value="DBL_dom_sf"/>
</dbReference>
<dbReference type="KEGG" id="cne:CNH00850"/>
<feature type="compositionally biased region" description="Low complexity" evidence="4">
    <location>
        <begin position="960"/>
        <end position="987"/>
    </location>
</feature>
<feature type="region of interest" description="Disordered" evidence="4">
    <location>
        <begin position="373"/>
        <end position="420"/>
    </location>
</feature>
<reference evidence="6 7" key="1">
    <citation type="journal article" date="2005" name="Science">
        <title>The genome of the basidiomycetous yeast and human pathogen Cryptococcus neoformans.</title>
        <authorList>
            <person name="Loftus B.J."/>
            <person name="Fung E."/>
            <person name="Roncaglia P."/>
            <person name="Rowley D."/>
            <person name="Amedeo P."/>
            <person name="Bruno D."/>
            <person name="Vamathevan J."/>
            <person name="Miranda M."/>
            <person name="Anderson I.J."/>
            <person name="Fraser J.A."/>
            <person name="Allen J.E."/>
            <person name="Bosdet I.E."/>
            <person name="Brent M.R."/>
            <person name="Chiu R."/>
            <person name="Doering T.L."/>
            <person name="Donlin M.J."/>
            <person name="D'Souza C.A."/>
            <person name="Fox D.S."/>
            <person name="Grinberg V."/>
            <person name="Fu J."/>
            <person name="Fukushima M."/>
            <person name="Haas B.J."/>
            <person name="Huang J.C."/>
            <person name="Janbon G."/>
            <person name="Jones S.J."/>
            <person name="Koo H.L."/>
            <person name="Krzywinski M.I."/>
            <person name="Kwon-Chung J.K."/>
            <person name="Lengeler K.B."/>
            <person name="Maiti R."/>
            <person name="Marra M.A."/>
            <person name="Marra R.E."/>
            <person name="Mathewson C.A."/>
            <person name="Mitchell T.G."/>
            <person name="Pertea M."/>
            <person name="Riggs F.R."/>
            <person name="Salzberg S.L."/>
            <person name="Schein J.E."/>
            <person name="Shvartsbeyn A."/>
            <person name="Shin H."/>
            <person name="Shumway M."/>
            <person name="Specht C.A."/>
            <person name="Suh B.B."/>
            <person name="Tenney A."/>
            <person name="Utterback T.R."/>
            <person name="Wickes B.L."/>
            <person name="Wortman J.R."/>
            <person name="Wye N.H."/>
            <person name="Kronstad J.W."/>
            <person name="Lodge J.K."/>
            <person name="Heitman J."/>
            <person name="Davis R.W."/>
            <person name="Fraser C.M."/>
            <person name="Hyman R.W."/>
        </authorList>
    </citation>
    <scope>NUCLEOTIDE SEQUENCE [LARGE SCALE GENOMIC DNA]</scope>
    <source>
        <strain evidence="7">JEC21 / ATCC MYA-565</strain>
    </source>
</reference>
<dbReference type="GO" id="GO:0005737">
    <property type="term" value="C:cytoplasm"/>
    <property type="evidence" value="ECO:0007669"/>
    <property type="project" value="UniProtKB-SubCell"/>
</dbReference>
<evidence type="ECO:0000313" key="6">
    <source>
        <dbReference type="EMBL" id="AAW44971.2"/>
    </source>
</evidence>
<feature type="region of interest" description="Disordered" evidence="4">
    <location>
        <begin position="1175"/>
        <end position="1355"/>
    </location>
</feature>
<name>Q5KCF7_CRYD1</name>
<feature type="compositionally biased region" description="Basic and acidic residues" evidence="4">
    <location>
        <begin position="1092"/>
        <end position="1103"/>
    </location>
</feature>
<feature type="compositionally biased region" description="Low complexity" evidence="4">
    <location>
        <begin position="386"/>
        <end position="400"/>
    </location>
</feature>
<feature type="region of interest" description="Disordered" evidence="4">
    <location>
        <begin position="754"/>
        <end position="870"/>
    </location>
</feature>
<dbReference type="eggNOG" id="KOG1216">
    <property type="taxonomic scope" value="Eukaryota"/>
</dbReference>
<feature type="region of interest" description="Disordered" evidence="4">
    <location>
        <begin position="710"/>
        <end position="735"/>
    </location>
</feature>
<feature type="compositionally biased region" description="Basic and acidic residues" evidence="4">
    <location>
        <begin position="917"/>
        <end position="927"/>
    </location>
</feature>
<gene>
    <name evidence="6" type="ordered locus">CNH00850</name>
</gene>
<dbReference type="EMBL" id="AE017348">
    <property type="protein sequence ID" value="AAW44971.2"/>
    <property type="molecule type" value="Genomic_DNA"/>
</dbReference>
<dbReference type="Proteomes" id="UP000002149">
    <property type="component" value="Chromosome 8"/>
</dbReference>
<feature type="compositionally biased region" description="Low complexity" evidence="4">
    <location>
        <begin position="1186"/>
        <end position="1197"/>
    </location>
</feature>
<feature type="compositionally biased region" description="Polar residues" evidence="4">
    <location>
        <begin position="1248"/>
        <end position="1260"/>
    </location>
</feature>
<evidence type="ECO:0000256" key="1">
    <source>
        <dbReference type="ARBA" id="ARBA00004496"/>
    </source>
</evidence>
<feature type="compositionally biased region" description="Low complexity" evidence="4">
    <location>
        <begin position="1401"/>
        <end position="1410"/>
    </location>
</feature>
<feature type="compositionally biased region" description="Low complexity" evidence="4">
    <location>
        <begin position="1262"/>
        <end position="1295"/>
    </location>
</feature>
<dbReference type="OrthoDB" id="1716625at2759"/>
<evidence type="ECO:0000313" key="7">
    <source>
        <dbReference type="Proteomes" id="UP000002149"/>
    </source>
</evidence>
<evidence type="ECO:0000259" key="5">
    <source>
        <dbReference type="PROSITE" id="PS50010"/>
    </source>
</evidence>
<dbReference type="InterPro" id="IPR000219">
    <property type="entry name" value="DH_dom"/>
</dbReference>
<feature type="compositionally biased region" description="Polar residues" evidence="4">
    <location>
        <begin position="650"/>
        <end position="663"/>
    </location>
</feature>
<evidence type="ECO:0000256" key="2">
    <source>
        <dbReference type="ARBA" id="ARBA00022490"/>
    </source>
</evidence>
<dbReference type="SUPFAM" id="SSF48065">
    <property type="entry name" value="DBL homology domain (DH-domain)"/>
    <property type="match status" value="1"/>
</dbReference>
<dbReference type="GO" id="GO:0005085">
    <property type="term" value="F:guanyl-nucleotide exchange factor activity"/>
    <property type="evidence" value="ECO:0007669"/>
    <property type="project" value="InterPro"/>
</dbReference>
<sequence length="1455" mass="154199">MKSLFSRLKHLNDKEKPNPSSRGKEKERLSILKPRSSSSVSGATPPLQSREHIEEPPEEILVGDFENQVTDGFTSGPPDTTEETRNPIANVERKVTFKSPPPTPAASVALNSRLESTSNPQEALPKRIDYRPDPISRASSSRQSFIHSFPRPSSSRKASLPSPSLRGSSHTKLHSGVFSPSPSEMSLATGSTTSFLPVANSWSEMTDPDLVDNIGMQERTRQEVLWEIVSSEERYLNDLLAINEAFCKPLVHSSTSPRLDFFDPFHPLAHTRSATSPTSSSYAPSIDGSSIHLPIASKFASTAPQFRSPSDSSTSSAAPLTPNEDLLGFGFCSAPSLGAGLGFNSLNSNSARLTVSNTFTSAENRLLEKASTMSLKHQSLPPLPRAPSSAPSRAPSAVSRKSFHKVSKHPRTSSSDIPSREDVELPEDLALVLKAINSGILEGHLKLTAALRRRYDEQYPLVRSLADIFIAHSYVLREYSIYVLHLEKALQQVTHALSHPNPPPPTSFSKAKRASFPSARSSSARHPSALTAYLTHLESLALASGSPGLLISLSKPFQRLLKYPLMFQNLLYHTDPSLKEYEKTAEMVEEIEGVMRALEDEKVGEEEREGTRDIWGRIAGLDGDKVLLVPKSNRLLISETPVSEVSSSTANLRLSTDPPNSSDCAKPVRPKKSSRKLSDILKGQGGGKDELWVVKFTDMSLLCAKTGTTTLPLSVSPKNGEKRSGNGAGRKGGGRERNMYKFVRVWAWHMDEDEGKEQGRKSAIAQNGSPRTSLSSRAHTLPTIPGTPHNHFASGRVQAQTHHCSGPSKLTPSKVRSMGDLSPPQYDKSLGLDGLRGFARRSKSFGPTQKRLGEGGEGSEGEEKEDDDDEETVMSFVFGDGDILIPAEPRPRKKVVPKNARDRRVSGVAGSGLSRLDNTKGESDSRPVSRMSGVALSSASGNANVKTATSVRPRPSALRSSTLPPATDSSASTSDPAIASTTTTAAITRRHQPRAVSLATTTASANAKFANRLRSLPADRDAEGAYVSEGESVVRRGVGRGSMPPVMARAGSAASNVSAASRLSGPASVKGPPVMGSQPMNRAISHVTNRGNDNKKEGNETIRVRSSSSARQRPWSTTLSSGDAIASGTSAAVSKRASTPASAVSMTIGRRSITPLSATSPTVTAHPIKTAASVTAHATKTGAPVTASTISTRASSRMKPGVGRGRMSTPPSTVANANTDSAASGNTGARAGISAATAARRARVSSLGPRTSTGTLTPSLKANPGAAAKAAVKPNTTASAESKPASAESKPAPASTLRLAPKPTITNGRATSATGVKPIIRAKGTPSPSPSPSVRTTASTCTRTSTRTPQRKGIPTMSSMDTALVEVWKEYGNVDIDKLGSSTPGKAVPKEKAETPESVKAPAGVRRVPAVGGGGRASGLDKSPVKTPGSVRNKAAPVRGRIGEMTKRRDVGKKI</sequence>
<keyword evidence="2" id="KW-0963">Cytoplasm</keyword>
<feature type="compositionally biased region" description="Polar residues" evidence="4">
    <location>
        <begin position="764"/>
        <end position="778"/>
    </location>
</feature>
<dbReference type="PANTHER" id="PTHR46006">
    <property type="entry name" value="RHO GUANINE NUCLEOTIDE EXCHANGE FACTOR AT 64C, ISOFORM A"/>
    <property type="match status" value="1"/>
</dbReference>
<feature type="compositionally biased region" description="Basic and acidic residues" evidence="4">
    <location>
        <begin position="10"/>
        <end position="30"/>
    </location>
</feature>
<feature type="compositionally biased region" description="Polar residues" evidence="4">
    <location>
        <begin position="137"/>
        <end position="146"/>
    </location>
</feature>
<dbReference type="PROSITE" id="PS50010">
    <property type="entry name" value="DH_2"/>
    <property type="match status" value="1"/>
</dbReference>
<feature type="region of interest" description="Disordered" evidence="4">
    <location>
        <begin position="1"/>
        <end position="186"/>
    </location>
</feature>
<protein>
    <recommendedName>
        <fullName evidence="5">DH domain-containing protein</fullName>
    </recommendedName>
</protein>
<dbReference type="RefSeq" id="XP_024513321.1">
    <property type="nucleotide sequence ID" value="XM_024657641.1"/>
</dbReference>
<feature type="compositionally biased region" description="Basic residues" evidence="4">
    <location>
        <begin position="401"/>
        <end position="411"/>
    </location>
</feature>
<feature type="compositionally biased region" description="Polar residues" evidence="4">
    <location>
        <begin position="935"/>
        <end position="950"/>
    </location>
</feature>
<dbReference type="Gene3D" id="1.20.900.10">
    <property type="entry name" value="Dbl homology (DH) domain"/>
    <property type="match status" value="2"/>
</dbReference>
<feature type="compositionally biased region" description="Polar residues" evidence="4">
    <location>
        <begin position="1304"/>
        <end position="1314"/>
    </location>
</feature>
<feature type="domain" description="DH" evidence="5">
    <location>
        <begin position="220"/>
        <end position="601"/>
    </location>
</feature>
<feature type="compositionally biased region" description="Polar residues" evidence="4">
    <location>
        <begin position="797"/>
        <end position="811"/>
    </location>
</feature>
<feature type="compositionally biased region" description="Polar residues" evidence="4">
    <location>
        <begin position="1209"/>
        <end position="1227"/>
    </location>
</feature>
<dbReference type="Pfam" id="PF00621">
    <property type="entry name" value="RhoGEF"/>
    <property type="match status" value="1"/>
</dbReference>
<feature type="coiled-coil region" evidence="3">
    <location>
        <begin position="581"/>
        <end position="608"/>
    </location>
</feature>
<feature type="compositionally biased region" description="Basic and acidic residues" evidence="4">
    <location>
        <begin position="124"/>
        <end position="134"/>
    </location>
</feature>
<feature type="compositionally biased region" description="Basic and acidic residues" evidence="4">
    <location>
        <begin position="1388"/>
        <end position="1397"/>
    </location>
</feature>
<dbReference type="HOGENOM" id="CLU_050087_0_0_1"/>
<feature type="compositionally biased region" description="Low complexity" evidence="4">
    <location>
        <begin position="1332"/>
        <end position="1348"/>
    </location>
</feature>
<feature type="compositionally biased region" description="Polar residues" evidence="4">
    <location>
        <begin position="1104"/>
        <end position="1123"/>
    </location>
</feature>
<dbReference type="PaxDb" id="214684-Q5KCF7"/>
<proteinExistence type="predicted"/>
<feature type="compositionally biased region" description="Basic and acidic residues" evidence="4">
    <location>
        <begin position="1441"/>
        <end position="1455"/>
    </location>
</feature>
<feature type="region of interest" description="Disordered" evidence="4">
    <location>
        <begin position="1380"/>
        <end position="1455"/>
    </location>
</feature>
<dbReference type="PANTHER" id="PTHR46006:SF7">
    <property type="entry name" value="DH DOMAIN-CONTAINING PROTEIN"/>
    <property type="match status" value="1"/>
</dbReference>